<dbReference type="Proteomes" id="UP000053676">
    <property type="component" value="Unassembled WGS sequence"/>
</dbReference>
<gene>
    <name evidence="1" type="ORF">NECAME_17036</name>
</gene>
<name>W2TSQ3_NECAM</name>
<sequence length="97" mass="10865">MPAVVHRTASIAAVHKRSSRKACNREAETTRMTSSFDAYDLMSRSILSSIIGLKKKPRATHSTIQGSSSAIVVAMFFWYYDSFIGCNYDINLISIRK</sequence>
<evidence type="ECO:0000313" key="2">
    <source>
        <dbReference type="Proteomes" id="UP000053676"/>
    </source>
</evidence>
<evidence type="ECO:0000313" key="1">
    <source>
        <dbReference type="EMBL" id="ETN84694.1"/>
    </source>
</evidence>
<keyword evidence="2" id="KW-1185">Reference proteome</keyword>
<accession>W2TSQ3</accession>
<protein>
    <submittedName>
        <fullName evidence="1">Uncharacterized protein</fullName>
    </submittedName>
</protein>
<dbReference type="EMBL" id="KI657883">
    <property type="protein sequence ID" value="ETN84694.1"/>
    <property type="molecule type" value="Genomic_DNA"/>
</dbReference>
<reference evidence="2" key="1">
    <citation type="journal article" date="2014" name="Nat. Genet.">
        <title>Genome of the human hookworm Necator americanus.</title>
        <authorList>
            <person name="Tang Y.T."/>
            <person name="Gao X."/>
            <person name="Rosa B.A."/>
            <person name="Abubucker S."/>
            <person name="Hallsworth-Pepin K."/>
            <person name="Martin J."/>
            <person name="Tyagi R."/>
            <person name="Heizer E."/>
            <person name="Zhang X."/>
            <person name="Bhonagiri-Palsikar V."/>
            <person name="Minx P."/>
            <person name="Warren W.C."/>
            <person name="Wang Q."/>
            <person name="Zhan B."/>
            <person name="Hotez P.J."/>
            <person name="Sternberg P.W."/>
            <person name="Dougall A."/>
            <person name="Gaze S.T."/>
            <person name="Mulvenna J."/>
            <person name="Sotillo J."/>
            <person name="Ranganathan S."/>
            <person name="Rabelo E.M."/>
            <person name="Wilson R.K."/>
            <person name="Felgner P.L."/>
            <person name="Bethony J."/>
            <person name="Hawdon J.M."/>
            <person name="Gasser R.B."/>
            <person name="Loukas A."/>
            <person name="Mitreva M."/>
        </authorList>
    </citation>
    <scope>NUCLEOTIDE SEQUENCE [LARGE SCALE GENOMIC DNA]</scope>
</reference>
<proteinExistence type="predicted"/>
<organism evidence="1 2">
    <name type="scientific">Necator americanus</name>
    <name type="common">Human hookworm</name>
    <dbReference type="NCBI Taxonomy" id="51031"/>
    <lineage>
        <taxon>Eukaryota</taxon>
        <taxon>Metazoa</taxon>
        <taxon>Ecdysozoa</taxon>
        <taxon>Nematoda</taxon>
        <taxon>Chromadorea</taxon>
        <taxon>Rhabditida</taxon>
        <taxon>Rhabditina</taxon>
        <taxon>Rhabditomorpha</taxon>
        <taxon>Strongyloidea</taxon>
        <taxon>Ancylostomatidae</taxon>
        <taxon>Bunostominae</taxon>
        <taxon>Necator</taxon>
    </lineage>
</organism>
<dbReference type="AlphaFoldDB" id="W2TSQ3"/>
<dbReference type="KEGG" id="nai:NECAME_17036"/>